<dbReference type="AlphaFoldDB" id="M4BQZ8"/>
<reference evidence="1" key="2">
    <citation type="submission" date="2015-06" db="UniProtKB">
        <authorList>
            <consortium name="EnsemblProtists"/>
        </authorList>
    </citation>
    <scope>IDENTIFICATION</scope>
    <source>
        <strain evidence="1">Emoy2</strain>
    </source>
</reference>
<dbReference type="GO" id="GO:0033615">
    <property type="term" value="P:mitochondrial proton-transporting ATP synthase complex assembly"/>
    <property type="evidence" value="ECO:0007669"/>
    <property type="project" value="TreeGrafter"/>
</dbReference>
<dbReference type="Pfam" id="PF06979">
    <property type="entry name" value="TMEM70"/>
    <property type="match status" value="1"/>
</dbReference>
<dbReference type="GO" id="GO:0031966">
    <property type="term" value="C:mitochondrial membrane"/>
    <property type="evidence" value="ECO:0007669"/>
    <property type="project" value="TreeGrafter"/>
</dbReference>
<sequence length="318" mass="35112">MALHVTGTEPWPFPNKNLFVTSRGRSGSQSVNQCVTAVLNDRPLSAIRTIIVAIQLSAAKRNPMSSLRLLRCTVRRPVTLPSSLRSLCASYNITSRSVYATAFQRLALDHCSRRPAGFRAPFGVSYLSTSPYHDDDAQKTTNGEEKRLQSESKLMVKQVYQAPMSRAVRLMKAVSVTSCTLTSIGMPVLCLVSEQDTSAIGKWAMCGTIMMFGLGTTSLFHYLFKPYVMKMWLASPGVADSCSTSKSEATDDPVVTVETVTLFAQLTQNSFRLSDVSPPKQSMHPMVSFQARDHPYFIHPEAFEDRNLLTRLGAGKRA</sequence>
<evidence type="ECO:0008006" key="3">
    <source>
        <dbReference type="Google" id="ProtNLM"/>
    </source>
</evidence>
<protein>
    <recommendedName>
        <fullName evidence="3">Transmembrane protein</fullName>
    </recommendedName>
</protein>
<proteinExistence type="predicted"/>
<reference evidence="2" key="1">
    <citation type="journal article" date="2010" name="Science">
        <title>Signatures of adaptation to obligate biotrophy in the Hyaloperonospora arabidopsidis genome.</title>
        <authorList>
            <person name="Baxter L."/>
            <person name="Tripathy S."/>
            <person name="Ishaque N."/>
            <person name="Boot N."/>
            <person name="Cabral A."/>
            <person name="Kemen E."/>
            <person name="Thines M."/>
            <person name="Ah-Fong A."/>
            <person name="Anderson R."/>
            <person name="Badejoko W."/>
            <person name="Bittner-Eddy P."/>
            <person name="Boore J.L."/>
            <person name="Chibucos M.C."/>
            <person name="Coates M."/>
            <person name="Dehal P."/>
            <person name="Delehaunty K."/>
            <person name="Dong S."/>
            <person name="Downton P."/>
            <person name="Dumas B."/>
            <person name="Fabro G."/>
            <person name="Fronick C."/>
            <person name="Fuerstenberg S.I."/>
            <person name="Fulton L."/>
            <person name="Gaulin E."/>
            <person name="Govers F."/>
            <person name="Hughes L."/>
            <person name="Humphray S."/>
            <person name="Jiang R.H."/>
            <person name="Judelson H."/>
            <person name="Kamoun S."/>
            <person name="Kyung K."/>
            <person name="Meijer H."/>
            <person name="Minx P."/>
            <person name="Morris P."/>
            <person name="Nelson J."/>
            <person name="Phuntumart V."/>
            <person name="Qutob D."/>
            <person name="Rehmany A."/>
            <person name="Rougon-Cardoso A."/>
            <person name="Ryden P."/>
            <person name="Torto-Alalibo T."/>
            <person name="Studholme D."/>
            <person name="Wang Y."/>
            <person name="Win J."/>
            <person name="Wood J."/>
            <person name="Clifton S.W."/>
            <person name="Rogers J."/>
            <person name="Van den Ackerveken G."/>
            <person name="Jones J.D."/>
            <person name="McDowell J.M."/>
            <person name="Beynon J."/>
            <person name="Tyler B.M."/>
        </authorList>
    </citation>
    <scope>NUCLEOTIDE SEQUENCE [LARGE SCALE GENOMIC DNA]</scope>
    <source>
        <strain evidence="2">Emoy2</strain>
    </source>
</reference>
<dbReference type="EnsemblProtists" id="HpaT808837">
    <property type="protein sequence ID" value="HpaP808837"/>
    <property type="gene ID" value="HpaG808837"/>
</dbReference>
<evidence type="ECO:0000313" key="2">
    <source>
        <dbReference type="Proteomes" id="UP000011713"/>
    </source>
</evidence>
<accession>M4BQZ8</accession>
<keyword evidence="2" id="KW-1185">Reference proteome</keyword>
<dbReference type="InterPro" id="IPR045325">
    <property type="entry name" value="TMEM70/TMEM186/TMEM223"/>
</dbReference>
<organism evidence="1 2">
    <name type="scientific">Hyaloperonospora arabidopsidis (strain Emoy2)</name>
    <name type="common">Downy mildew agent</name>
    <name type="synonym">Peronospora arabidopsidis</name>
    <dbReference type="NCBI Taxonomy" id="559515"/>
    <lineage>
        <taxon>Eukaryota</taxon>
        <taxon>Sar</taxon>
        <taxon>Stramenopiles</taxon>
        <taxon>Oomycota</taxon>
        <taxon>Peronosporomycetes</taxon>
        <taxon>Peronosporales</taxon>
        <taxon>Peronosporaceae</taxon>
        <taxon>Hyaloperonospora</taxon>
    </lineage>
</organism>
<dbReference type="OMA" id="HWFVTPY"/>
<dbReference type="InterPro" id="IPR009724">
    <property type="entry name" value="TMEM70"/>
</dbReference>
<dbReference type="PANTHER" id="PTHR13281">
    <property type="entry name" value="TRANSMEMBRANE PROTEIN 70, MITOCHONDRIAL"/>
    <property type="match status" value="1"/>
</dbReference>
<name>M4BQZ8_HYAAE</name>
<evidence type="ECO:0000313" key="1">
    <source>
        <dbReference type="EnsemblProtists" id="HpaP808837"/>
    </source>
</evidence>
<dbReference type="eggNOG" id="KOG4478">
    <property type="taxonomic scope" value="Eukaryota"/>
</dbReference>
<dbReference type="HOGENOM" id="CLU_075956_0_0_1"/>
<dbReference type="InParanoid" id="M4BQZ8"/>
<dbReference type="EMBL" id="JH598611">
    <property type="status" value="NOT_ANNOTATED_CDS"/>
    <property type="molecule type" value="Genomic_DNA"/>
</dbReference>
<dbReference type="Proteomes" id="UP000011713">
    <property type="component" value="Unassembled WGS sequence"/>
</dbReference>
<dbReference type="PANTHER" id="PTHR13281:SF0">
    <property type="entry name" value="TRANSMEMBRANE PROTEIN 70, MITOCHONDRIAL"/>
    <property type="match status" value="1"/>
</dbReference>
<dbReference type="VEuPathDB" id="FungiDB:HpaG808837"/>